<evidence type="ECO:0008006" key="3">
    <source>
        <dbReference type="Google" id="ProtNLM"/>
    </source>
</evidence>
<organism evidence="1 2">
    <name type="scientific">Pantoea stewartii</name>
    <dbReference type="NCBI Taxonomy" id="66269"/>
    <lineage>
        <taxon>Bacteria</taxon>
        <taxon>Pseudomonadati</taxon>
        <taxon>Pseudomonadota</taxon>
        <taxon>Gammaproteobacteria</taxon>
        <taxon>Enterobacterales</taxon>
        <taxon>Erwiniaceae</taxon>
        <taxon>Pantoea</taxon>
    </lineage>
</organism>
<dbReference type="InterPro" id="IPR024753">
    <property type="entry name" value="AriR"/>
</dbReference>
<dbReference type="EMBL" id="LDSI01000027">
    <property type="protein sequence ID" value="KTS94652.1"/>
    <property type="molecule type" value="Genomic_DNA"/>
</dbReference>
<evidence type="ECO:0000313" key="1">
    <source>
        <dbReference type="EMBL" id="KTS94652.1"/>
    </source>
</evidence>
<accession>A0AB34VCA8</accession>
<evidence type="ECO:0000313" key="2">
    <source>
        <dbReference type="Proteomes" id="UP000072520"/>
    </source>
</evidence>
<gene>
    <name evidence="1" type="ORF">RSA13_18385</name>
</gene>
<comment type="caution">
    <text evidence="1">The sequence shown here is derived from an EMBL/GenBank/DDBJ whole genome shotgun (WGS) entry which is preliminary data.</text>
</comment>
<name>A0AB34VCA8_9GAMM</name>
<dbReference type="AlphaFoldDB" id="A0AB34VCA8"/>
<dbReference type="RefSeq" id="WP_006118140.1">
    <property type="nucleotide sequence ID" value="NZ_CP046585.1"/>
</dbReference>
<proteinExistence type="predicted"/>
<protein>
    <recommendedName>
        <fullName evidence="3">Biofilm development protein YmgB/AriR</fullName>
    </recommendedName>
</protein>
<dbReference type="Proteomes" id="UP000072520">
    <property type="component" value="Unassembled WGS sequence"/>
</dbReference>
<reference evidence="1 2" key="1">
    <citation type="journal article" date="2016" name="Front. Microbiol.">
        <title>Genomic Resource of Rice Seed Associated Bacteria.</title>
        <authorList>
            <person name="Midha S."/>
            <person name="Bansal K."/>
            <person name="Sharma S."/>
            <person name="Kumar N."/>
            <person name="Patil P.P."/>
            <person name="Chaudhry V."/>
            <person name="Patil P.B."/>
        </authorList>
    </citation>
    <scope>NUCLEOTIDE SEQUENCE [LARGE SCALE GENOMIC DNA]</scope>
    <source>
        <strain evidence="1 2">RSA13</strain>
    </source>
</reference>
<sequence length="83" mass="9477">MSVQSNSASRAITDYFNSPDWNVLPESDLLAVILRELMEAGQPTTNKAIIARVINKLEFEGDEQRLQRYRGLLAQLMEARPRE</sequence>
<dbReference type="Gene3D" id="1.20.5.5260">
    <property type="match status" value="1"/>
</dbReference>
<dbReference type="GeneID" id="61254290"/>
<dbReference type="Pfam" id="PF10798">
    <property type="entry name" value="YmgB"/>
    <property type="match status" value="1"/>
</dbReference>
<dbReference type="GO" id="GO:0071468">
    <property type="term" value="P:cellular response to acidic pH"/>
    <property type="evidence" value="ECO:0007669"/>
    <property type="project" value="InterPro"/>
</dbReference>